<gene>
    <name evidence="1" type="ORF">HYPSUDRAFT_148718</name>
</gene>
<keyword evidence="2" id="KW-1185">Reference proteome</keyword>
<dbReference type="AlphaFoldDB" id="A0A0D2LXX9"/>
<evidence type="ECO:0000313" key="2">
    <source>
        <dbReference type="Proteomes" id="UP000054270"/>
    </source>
</evidence>
<dbReference type="Proteomes" id="UP000054270">
    <property type="component" value="Unassembled WGS sequence"/>
</dbReference>
<protein>
    <recommendedName>
        <fullName evidence="3">Chromo domain-containing protein</fullName>
    </recommendedName>
</protein>
<reference evidence="2" key="1">
    <citation type="submission" date="2014-04" db="EMBL/GenBank/DDBJ databases">
        <title>Evolutionary Origins and Diversification of the Mycorrhizal Mutualists.</title>
        <authorList>
            <consortium name="DOE Joint Genome Institute"/>
            <consortium name="Mycorrhizal Genomics Consortium"/>
            <person name="Kohler A."/>
            <person name="Kuo A."/>
            <person name="Nagy L.G."/>
            <person name="Floudas D."/>
            <person name="Copeland A."/>
            <person name="Barry K.W."/>
            <person name="Cichocki N."/>
            <person name="Veneault-Fourrey C."/>
            <person name="LaButti K."/>
            <person name="Lindquist E.A."/>
            <person name="Lipzen A."/>
            <person name="Lundell T."/>
            <person name="Morin E."/>
            <person name="Murat C."/>
            <person name="Riley R."/>
            <person name="Ohm R."/>
            <person name="Sun H."/>
            <person name="Tunlid A."/>
            <person name="Henrissat B."/>
            <person name="Grigoriev I.V."/>
            <person name="Hibbett D.S."/>
            <person name="Martin F."/>
        </authorList>
    </citation>
    <scope>NUCLEOTIDE SEQUENCE [LARGE SCALE GENOMIC DNA]</scope>
    <source>
        <strain evidence="2">FD-334 SS-4</strain>
    </source>
</reference>
<accession>A0A0D2LXX9</accession>
<dbReference type="STRING" id="945553.A0A0D2LXX9"/>
<evidence type="ECO:0000313" key="1">
    <source>
        <dbReference type="EMBL" id="KJA15718.1"/>
    </source>
</evidence>
<sequence>KQRVLHVIFHPSLLRIHNPNDDRLFPGRDISQSSPEIASDREWPANKMIGHSSAGVDARFKILWKVGDVTWLPYAQIGHRNALEEYLELHGAPTIQALPTGTEAMSGTDT</sequence>
<proteinExistence type="predicted"/>
<dbReference type="EMBL" id="KN817637">
    <property type="protein sequence ID" value="KJA15718.1"/>
    <property type="molecule type" value="Genomic_DNA"/>
</dbReference>
<dbReference type="OrthoDB" id="3211671at2759"/>
<name>A0A0D2LXX9_HYPSF</name>
<organism evidence="1 2">
    <name type="scientific">Hypholoma sublateritium (strain FD-334 SS-4)</name>
    <dbReference type="NCBI Taxonomy" id="945553"/>
    <lineage>
        <taxon>Eukaryota</taxon>
        <taxon>Fungi</taxon>
        <taxon>Dikarya</taxon>
        <taxon>Basidiomycota</taxon>
        <taxon>Agaricomycotina</taxon>
        <taxon>Agaricomycetes</taxon>
        <taxon>Agaricomycetidae</taxon>
        <taxon>Agaricales</taxon>
        <taxon>Agaricineae</taxon>
        <taxon>Strophariaceae</taxon>
        <taxon>Hypholoma</taxon>
    </lineage>
</organism>
<evidence type="ECO:0008006" key="3">
    <source>
        <dbReference type="Google" id="ProtNLM"/>
    </source>
</evidence>
<feature type="non-terminal residue" evidence="1">
    <location>
        <position position="1"/>
    </location>
</feature>